<reference evidence="2" key="1">
    <citation type="journal article" date="2019" name="Int. J. Syst. Evol. Microbiol.">
        <title>The Global Catalogue of Microorganisms (GCM) 10K type strain sequencing project: providing services to taxonomists for standard genome sequencing and annotation.</title>
        <authorList>
            <consortium name="The Broad Institute Genomics Platform"/>
            <consortium name="The Broad Institute Genome Sequencing Center for Infectious Disease"/>
            <person name="Wu L."/>
            <person name="Ma J."/>
        </authorList>
    </citation>
    <scope>NUCLEOTIDE SEQUENCE [LARGE SCALE GENOMIC DNA]</scope>
    <source>
        <strain evidence="2">NBRC 112299</strain>
    </source>
</reference>
<keyword evidence="2" id="KW-1185">Reference proteome</keyword>
<comment type="caution">
    <text evidence="1">The sequence shown here is derived from an EMBL/GenBank/DDBJ whole genome shotgun (WGS) entry which is preliminary data.</text>
</comment>
<evidence type="ECO:0000313" key="1">
    <source>
        <dbReference type="EMBL" id="GMA34740.1"/>
    </source>
</evidence>
<proteinExistence type="predicted"/>
<evidence type="ECO:0008006" key="3">
    <source>
        <dbReference type="Google" id="ProtNLM"/>
    </source>
</evidence>
<name>A0ABQ6IBL5_9MICO</name>
<evidence type="ECO:0000313" key="2">
    <source>
        <dbReference type="Proteomes" id="UP001157125"/>
    </source>
</evidence>
<dbReference type="EMBL" id="BSUN01000001">
    <property type="protein sequence ID" value="GMA34740.1"/>
    <property type="molecule type" value="Genomic_DNA"/>
</dbReference>
<dbReference type="RefSeq" id="WP_284327568.1">
    <property type="nucleotide sequence ID" value="NZ_BSUN01000001.1"/>
</dbReference>
<organism evidence="1 2">
    <name type="scientific">Demequina litorisediminis</name>
    <dbReference type="NCBI Taxonomy" id="1849022"/>
    <lineage>
        <taxon>Bacteria</taxon>
        <taxon>Bacillati</taxon>
        <taxon>Actinomycetota</taxon>
        <taxon>Actinomycetes</taxon>
        <taxon>Micrococcales</taxon>
        <taxon>Demequinaceae</taxon>
        <taxon>Demequina</taxon>
    </lineage>
</organism>
<accession>A0ABQ6IBL5</accession>
<gene>
    <name evidence="1" type="ORF">GCM10025876_09440</name>
</gene>
<protein>
    <recommendedName>
        <fullName evidence="3">Major tail protein</fullName>
    </recommendedName>
</protein>
<dbReference type="Proteomes" id="UP001157125">
    <property type="component" value="Unassembled WGS sequence"/>
</dbReference>
<sequence>MPGSTRIKGVGLTLSVGSPAVDYKCDVTAATITNEEKDSDVTTFCDVSEGDDRQFFLNITAIQSTDADSLWSYIWDNTGEDVAFTYAPHGNAIPSADQPHFTGNVTIGDRPEIGGEAGKDNTYTFESQWEIVGTPVVDRGV</sequence>